<evidence type="ECO:0008006" key="3">
    <source>
        <dbReference type="Google" id="ProtNLM"/>
    </source>
</evidence>
<evidence type="ECO:0000313" key="1">
    <source>
        <dbReference type="EMBL" id="GAD50409.1"/>
    </source>
</evidence>
<dbReference type="AlphaFoldDB" id="U2ZYG4"/>
<evidence type="ECO:0000313" key="2">
    <source>
        <dbReference type="Proteomes" id="UP000016568"/>
    </source>
</evidence>
<dbReference type="InterPro" id="IPR052517">
    <property type="entry name" value="GlcG_carb_metab_protein"/>
</dbReference>
<proteinExistence type="predicted"/>
<gene>
    <name evidence="1" type="ORF">NT2_09_00170</name>
</gene>
<reference evidence="1 2" key="1">
    <citation type="submission" date="2013-09" db="EMBL/GenBank/DDBJ databases">
        <title>Whole genome shotgun sequence of Novosphingobium tardaugens NBRC 16725.</title>
        <authorList>
            <person name="Isaki S."/>
            <person name="Hosoyama A."/>
            <person name="Tsuchikane K."/>
            <person name="Katsumata H."/>
            <person name="Ando Y."/>
            <person name="Yamazaki S."/>
            <person name="Fujita N."/>
        </authorList>
    </citation>
    <scope>NUCLEOTIDE SEQUENCE [LARGE SCALE GENOMIC DNA]</scope>
    <source>
        <strain evidence="1 2">NBRC 16725</strain>
    </source>
</reference>
<name>U2ZYG4_9SPHN</name>
<dbReference type="Proteomes" id="UP000016568">
    <property type="component" value="Unassembled WGS sequence"/>
</dbReference>
<dbReference type="RefSeq" id="WP_021691227.1">
    <property type="nucleotide sequence ID" value="NZ_BASZ01000009.1"/>
</dbReference>
<dbReference type="PANTHER" id="PTHR34309:SF1">
    <property type="entry name" value="PROTEIN GLCG"/>
    <property type="match status" value="1"/>
</dbReference>
<dbReference type="PANTHER" id="PTHR34309">
    <property type="entry name" value="SLR1406 PROTEIN"/>
    <property type="match status" value="1"/>
</dbReference>
<dbReference type="Pfam" id="PF03928">
    <property type="entry name" value="HbpS-like"/>
    <property type="match status" value="1"/>
</dbReference>
<organism evidence="1 2">
    <name type="scientific">Caenibius tardaugens NBRC 16725</name>
    <dbReference type="NCBI Taxonomy" id="1219035"/>
    <lineage>
        <taxon>Bacteria</taxon>
        <taxon>Pseudomonadati</taxon>
        <taxon>Pseudomonadota</taxon>
        <taxon>Alphaproteobacteria</taxon>
        <taxon>Sphingomonadales</taxon>
        <taxon>Erythrobacteraceae</taxon>
        <taxon>Caenibius</taxon>
    </lineage>
</organism>
<dbReference type="InterPro" id="IPR038084">
    <property type="entry name" value="PduO/GlcC-like_sf"/>
</dbReference>
<dbReference type="InterPro" id="IPR005624">
    <property type="entry name" value="PduO/GlcC-like"/>
</dbReference>
<dbReference type="eggNOG" id="COG3193">
    <property type="taxonomic scope" value="Bacteria"/>
</dbReference>
<comment type="caution">
    <text evidence="1">The sequence shown here is derived from an EMBL/GenBank/DDBJ whole genome shotgun (WGS) entry which is preliminary data.</text>
</comment>
<accession>U2ZYG4</accession>
<dbReference type="OrthoDB" id="9815788at2"/>
<sequence length="141" mass="14860">MQISEPRATLTIDAIQAMLNAATARARELSAKLHIVIVDHAGNLAGFISFPGTPRIAETTARRKALTAVHMGQTTEAWENYLKSIPASELKIIDTMPDYIAAIGGYPIIENGLVLGAIGVSGVSQEVDGDVAEAALRALHG</sequence>
<dbReference type="EMBL" id="BASZ01000009">
    <property type="protein sequence ID" value="GAD50409.1"/>
    <property type="molecule type" value="Genomic_DNA"/>
</dbReference>
<dbReference type="Gene3D" id="3.30.450.150">
    <property type="entry name" value="Haem-degrading domain"/>
    <property type="match status" value="1"/>
</dbReference>
<keyword evidence="2" id="KW-1185">Reference proteome</keyword>
<dbReference type="KEGG" id="ntd:EGO55_05545"/>
<protein>
    <recommendedName>
        <fullName evidence="3">Heme-binding protein</fullName>
    </recommendedName>
</protein>
<dbReference type="SUPFAM" id="SSF143744">
    <property type="entry name" value="GlcG-like"/>
    <property type="match status" value="1"/>
</dbReference>